<dbReference type="GO" id="GO:0000166">
    <property type="term" value="F:nucleotide binding"/>
    <property type="evidence" value="ECO:0007669"/>
    <property type="project" value="UniProtKB-KW"/>
</dbReference>
<keyword evidence="15" id="KW-1015">Disulfide bond</keyword>
<comment type="subunit">
    <text evidence="5">Homodimer; disulfide-linked.</text>
</comment>
<evidence type="ECO:0000256" key="19">
    <source>
        <dbReference type="ARBA" id="ARBA00041226"/>
    </source>
</evidence>
<feature type="domain" description="Fringe-like glycosyltransferase" evidence="24">
    <location>
        <begin position="95"/>
        <end position="261"/>
    </location>
</feature>
<dbReference type="Proteomes" id="UP000046392">
    <property type="component" value="Unplaced"/>
</dbReference>
<keyword evidence="10" id="KW-0479">Metal-binding</keyword>
<evidence type="ECO:0000256" key="14">
    <source>
        <dbReference type="ARBA" id="ARBA00023136"/>
    </source>
</evidence>
<dbReference type="WBParaSite" id="SPAL_0000712300.1">
    <property type="protein sequence ID" value="SPAL_0000712300.1"/>
    <property type="gene ID" value="SPAL_0000712300"/>
</dbReference>
<keyword evidence="7" id="KW-0328">Glycosyltransferase</keyword>
<evidence type="ECO:0000256" key="3">
    <source>
        <dbReference type="ARBA" id="ARBA00004922"/>
    </source>
</evidence>
<evidence type="ECO:0000256" key="9">
    <source>
        <dbReference type="ARBA" id="ARBA00022692"/>
    </source>
</evidence>
<dbReference type="Pfam" id="PF02434">
    <property type="entry name" value="Fringe"/>
    <property type="match status" value="1"/>
</dbReference>
<dbReference type="GO" id="GO:0016263">
    <property type="term" value="F:glycoprotein-N-acetylgalactosamine 3-beta-galactosyltransferase activity"/>
    <property type="evidence" value="ECO:0007669"/>
    <property type="project" value="UniProtKB-EC"/>
</dbReference>
<dbReference type="InterPro" id="IPR026050">
    <property type="entry name" value="C1GALT1/C1GALT1_chp1"/>
</dbReference>
<keyword evidence="25" id="KW-1185">Reference proteome</keyword>
<evidence type="ECO:0000256" key="22">
    <source>
        <dbReference type="ARBA" id="ARBA00059245"/>
    </source>
</evidence>
<keyword evidence="8" id="KW-0808">Transferase</keyword>
<evidence type="ECO:0000256" key="1">
    <source>
        <dbReference type="ARBA" id="ARBA00001936"/>
    </source>
</evidence>
<evidence type="ECO:0000256" key="20">
    <source>
        <dbReference type="ARBA" id="ARBA00042009"/>
    </source>
</evidence>
<evidence type="ECO:0000256" key="8">
    <source>
        <dbReference type="ARBA" id="ARBA00022679"/>
    </source>
</evidence>
<dbReference type="STRING" id="174720.A0A0N5BMI5"/>
<evidence type="ECO:0000256" key="17">
    <source>
        <dbReference type="ARBA" id="ARBA00023211"/>
    </source>
</evidence>
<evidence type="ECO:0000313" key="25">
    <source>
        <dbReference type="Proteomes" id="UP000046392"/>
    </source>
</evidence>
<keyword evidence="12" id="KW-0735">Signal-anchor</keyword>
<dbReference type="AlphaFoldDB" id="A0A0N5BMI5"/>
<dbReference type="PANTHER" id="PTHR23033">
    <property type="entry name" value="BETA1,3-GALACTOSYLTRANSFERASE"/>
    <property type="match status" value="1"/>
</dbReference>
<keyword evidence="9 23" id="KW-0812">Transmembrane</keyword>
<evidence type="ECO:0000256" key="7">
    <source>
        <dbReference type="ARBA" id="ARBA00022676"/>
    </source>
</evidence>
<evidence type="ECO:0000256" key="23">
    <source>
        <dbReference type="SAM" id="Phobius"/>
    </source>
</evidence>
<keyword evidence="11" id="KW-0547">Nucleotide-binding</keyword>
<keyword evidence="13 23" id="KW-1133">Transmembrane helix</keyword>
<evidence type="ECO:0000256" key="16">
    <source>
        <dbReference type="ARBA" id="ARBA00023180"/>
    </source>
</evidence>
<dbReference type="GO" id="GO:0016020">
    <property type="term" value="C:membrane"/>
    <property type="evidence" value="ECO:0007669"/>
    <property type="project" value="UniProtKB-SubCell"/>
</dbReference>
<dbReference type="PANTHER" id="PTHR23033:SF14">
    <property type="entry name" value="GLYCOPROTEIN-N-ACETYLGALACTOSAMINE 3-BETA-GALACTOSYLTRANSFERASE 1-RELATED"/>
    <property type="match status" value="1"/>
</dbReference>
<evidence type="ECO:0000256" key="5">
    <source>
        <dbReference type="ARBA" id="ARBA00011748"/>
    </source>
</evidence>
<evidence type="ECO:0000313" key="26">
    <source>
        <dbReference type="WBParaSite" id="SPAL_0000712300.1"/>
    </source>
</evidence>
<keyword evidence="16" id="KW-0325">Glycoprotein</keyword>
<evidence type="ECO:0000256" key="18">
    <source>
        <dbReference type="ARBA" id="ARBA00040898"/>
    </source>
</evidence>
<name>A0A0N5BMI5_STREA</name>
<dbReference type="FunFam" id="3.90.550.50:FF:000017">
    <property type="entry name" value="Glycoprotein-N-acetylgalactosamine 3-beta-galactosyltransferase 1"/>
    <property type="match status" value="1"/>
</dbReference>
<comment type="similarity">
    <text evidence="4">Belongs to the glycosyltransferase 31 family. Beta3-Gal-T subfamily.</text>
</comment>
<evidence type="ECO:0000256" key="11">
    <source>
        <dbReference type="ARBA" id="ARBA00022741"/>
    </source>
</evidence>
<protein>
    <recommendedName>
        <fullName evidence="18">Glycoprotein-N-acetylgalactosamine 3-beta-galactosyltransferase 1</fullName>
        <ecNumber evidence="6">2.4.1.122</ecNumber>
    </recommendedName>
    <alternativeName>
        <fullName evidence="20">Core 1 O-glycan T-synthase</fullName>
    </alternativeName>
    <alternativeName>
        <fullName evidence="21">Core 1 UDP-galactose:N-acetylgalactosamine-alpha-R beta 1,3-galactosyltransferase 1</fullName>
    </alternativeName>
    <alternativeName>
        <fullName evidence="19">Core 1 beta1,3-galactosyltransferase 1</fullName>
    </alternativeName>
</protein>
<dbReference type="GO" id="GO:0030145">
    <property type="term" value="F:manganese ion binding"/>
    <property type="evidence" value="ECO:0007669"/>
    <property type="project" value="UniProtKB-ARBA"/>
</dbReference>
<comment type="subcellular location">
    <subcellularLocation>
        <location evidence="2">Membrane</location>
        <topology evidence="2">Single-pass type II membrane protein</topology>
    </subcellularLocation>
</comment>
<evidence type="ECO:0000256" key="6">
    <source>
        <dbReference type="ARBA" id="ARBA00012557"/>
    </source>
</evidence>
<feature type="transmembrane region" description="Helical" evidence="23">
    <location>
        <begin position="9"/>
        <end position="29"/>
    </location>
</feature>
<dbReference type="UniPathway" id="UPA00378"/>
<reference evidence="26" key="1">
    <citation type="submission" date="2017-02" db="UniProtKB">
        <authorList>
            <consortium name="WormBaseParasite"/>
        </authorList>
    </citation>
    <scope>IDENTIFICATION</scope>
</reference>
<keyword evidence="17" id="KW-0464">Manganese</keyword>
<dbReference type="EC" id="2.4.1.122" evidence="6"/>
<evidence type="ECO:0000256" key="21">
    <source>
        <dbReference type="ARBA" id="ARBA00043065"/>
    </source>
</evidence>
<sequence length="403" mass="46477">MSLNKETRLFLLYFSGVLLGTIITIIYLFNLSTKNDAEVFPVKKYISNSESFNVSQIKILGNKFAPEGSFLFYENKTAQAHRSLRIVEKIARRIKIFCYILTKESNHKTRAIHVKATWAKRCNKYIFMSSVDDSSLPSINLNITEGREHLWRKTEAAFKYIYNNYYNDYDWFLKADDDTYVIMENLRFLLMSHSPSQPIYFGCKFKPYAKQGYMSGGAGYILSKQALKKFVTEGLLNSKKCKSEDVGEEDVKMGKCLENVGVVAGDSRDSGGQHRFLPFSPEDHVNVDKIDPTFWIWKYTYYPLDQGPTCCSDFAISFHYIDGHGMYALDYLIYHLKPFGHISKFMENFIIKGQNKSIEQIEDEIVENAFTLSRQNAGKDDVFSDKLNTTEFENSLESNATIF</sequence>
<evidence type="ECO:0000256" key="4">
    <source>
        <dbReference type="ARBA" id="ARBA00006462"/>
    </source>
</evidence>
<evidence type="ECO:0000256" key="2">
    <source>
        <dbReference type="ARBA" id="ARBA00004606"/>
    </source>
</evidence>
<keyword evidence="14 23" id="KW-0472">Membrane</keyword>
<evidence type="ECO:0000256" key="12">
    <source>
        <dbReference type="ARBA" id="ARBA00022968"/>
    </source>
</evidence>
<comment type="function">
    <text evidence="22">Glycosyltransferase that generates the core 1 O-glycan Gal-beta1-3GalNAc-alpha1-Ser/Thr (T antigen), which is a precursor for many extended O-glycans in glycoproteins.</text>
</comment>
<dbReference type="InterPro" id="IPR003378">
    <property type="entry name" value="Fringe-like_glycosylTrfase"/>
</dbReference>
<comment type="pathway">
    <text evidence="3">Protein modification; protein glycosylation.</text>
</comment>
<organism evidence="25 26">
    <name type="scientific">Strongyloides papillosus</name>
    <name type="common">Intestinal threadworm</name>
    <dbReference type="NCBI Taxonomy" id="174720"/>
    <lineage>
        <taxon>Eukaryota</taxon>
        <taxon>Metazoa</taxon>
        <taxon>Ecdysozoa</taxon>
        <taxon>Nematoda</taxon>
        <taxon>Chromadorea</taxon>
        <taxon>Rhabditida</taxon>
        <taxon>Tylenchina</taxon>
        <taxon>Panagrolaimomorpha</taxon>
        <taxon>Strongyloidoidea</taxon>
        <taxon>Strongyloididae</taxon>
        <taxon>Strongyloides</taxon>
    </lineage>
</organism>
<comment type="cofactor">
    <cofactor evidence="1">
        <name>Mn(2+)</name>
        <dbReference type="ChEBI" id="CHEBI:29035"/>
    </cofactor>
</comment>
<accession>A0A0N5BMI5</accession>
<dbReference type="Gene3D" id="3.90.550.50">
    <property type="match status" value="1"/>
</dbReference>
<evidence type="ECO:0000259" key="24">
    <source>
        <dbReference type="Pfam" id="PF02434"/>
    </source>
</evidence>
<evidence type="ECO:0000256" key="13">
    <source>
        <dbReference type="ARBA" id="ARBA00022989"/>
    </source>
</evidence>
<evidence type="ECO:0000256" key="15">
    <source>
        <dbReference type="ARBA" id="ARBA00023157"/>
    </source>
</evidence>
<evidence type="ECO:0000256" key="10">
    <source>
        <dbReference type="ARBA" id="ARBA00022723"/>
    </source>
</evidence>
<proteinExistence type="inferred from homology"/>